<reference evidence="2" key="1">
    <citation type="journal article" date="2019" name="Int. J. Syst. Evol. Microbiol.">
        <title>The Global Catalogue of Microorganisms (GCM) 10K type strain sequencing project: providing services to taxonomists for standard genome sequencing and annotation.</title>
        <authorList>
            <consortium name="The Broad Institute Genomics Platform"/>
            <consortium name="The Broad Institute Genome Sequencing Center for Infectious Disease"/>
            <person name="Wu L."/>
            <person name="Ma J."/>
        </authorList>
    </citation>
    <scope>NUCLEOTIDE SEQUENCE [LARGE SCALE GENOMIC DNA]</scope>
    <source>
        <strain evidence="2">KCTC 12847</strain>
    </source>
</reference>
<dbReference type="RefSeq" id="WP_019017914.1">
    <property type="nucleotide sequence ID" value="NZ_BMXD01000001.1"/>
</dbReference>
<protein>
    <submittedName>
        <fullName evidence="1">Uncharacterized protein</fullName>
    </submittedName>
</protein>
<dbReference type="Proteomes" id="UP001595640">
    <property type="component" value="Unassembled WGS sequence"/>
</dbReference>
<comment type="caution">
    <text evidence="1">The sequence shown here is derived from an EMBL/GenBank/DDBJ whole genome shotgun (WGS) entry which is preliminary data.</text>
</comment>
<gene>
    <name evidence="1" type="ORF">ACFOEI_16460</name>
</gene>
<dbReference type="EMBL" id="JBHRUH010000031">
    <property type="protein sequence ID" value="MFC3293646.1"/>
    <property type="molecule type" value="Genomic_DNA"/>
</dbReference>
<sequence>MAVVVKVDDYAWLVPYVEKDEEIFLKAIIPSRRAFKQYLKGQADE</sequence>
<evidence type="ECO:0000313" key="1">
    <source>
        <dbReference type="EMBL" id="MFC3293646.1"/>
    </source>
</evidence>
<keyword evidence="2" id="KW-1185">Reference proteome</keyword>
<name>A0ABV7M423_9GAMM</name>
<evidence type="ECO:0000313" key="2">
    <source>
        <dbReference type="Proteomes" id="UP001595640"/>
    </source>
</evidence>
<proteinExistence type="predicted"/>
<accession>A0ABV7M423</accession>
<organism evidence="1 2">
    <name type="scientific">Modicisalibacter luteus</name>
    <dbReference type="NCBI Taxonomy" id="453962"/>
    <lineage>
        <taxon>Bacteria</taxon>
        <taxon>Pseudomonadati</taxon>
        <taxon>Pseudomonadota</taxon>
        <taxon>Gammaproteobacteria</taxon>
        <taxon>Oceanospirillales</taxon>
        <taxon>Halomonadaceae</taxon>
        <taxon>Modicisalibacter</taxon>
    </lineage>
</organism>